<evidence type="ECO:0000256" key="1">
    <source>
        <dbReference type="ARBA" id="ARBA00008956"/>
    </source>
</evidence>
<keyword evidence="4 5" id="KW-0287">Flowering</keyword>
<name>A0A6A4PEL4_LUPAL</name>
<dbReference type="PANTHER" id="PTHR31791:SF37">
    <property type="entry name" value="A_TM021B04.7 PROTEIN"/>
    <property type="match status" value="1"/>
</dbReference>
<dbReference type="PANTHER" id="PTHR31791">
    <property type="entry name" value="FRIGIDA-LIKE PROTEIN 3-RELATED"/>
    <property type="match status" value="1"/>
</dbReference>
<dbReference type="EMBL" id="WOCE01000014">
    <property type="protein sequence ID" value="KAE9599919.1"/>
    <property type="molecule type" value="Genomic_DNA"/>
</dbReference>
<gene>
    <name evidence="7" type="ORF">Lalb_Chr14g0367471</name>
</gene>
<evidence type="ECO:0000256" key="4">
    <source>
        <dbReference type="ARBA" id="ARBA00023089"/>
    </source>
</evidence>
<evidence type="ECO:0000256" key="5">
    <source>
        <dbReference type="RuleBase" id="RU364012"/>
    </source>
</evidence>
<dbReference type="AlphaFoldDB" id="A0A6A4PEL4"/>
<dbReference type="Proteomes" id="UP000447434">
    <property type="component" value="Chromosome 14"/>
</dbReference>
<evidence type="ECO:0000256" key="6">
    <source>
        <dbReference type="SAM" id="Coils"/>
    </source>
</evidence>
<sequence>MESKEEKFEGRMKELESKENHLEVQVNEISSKEKQIEGKAKKLKCKKKHYEVQVKELESKKREFGGGLKDIDSKRIQILGQLKLLELQGKQCETLIMRGNLIKKQKHIEAVGFICAYKLIENYEPIDLLREQVQNARLICENSCKETKSFEIKVKAIDQEIVNLDSVLQCISDNNIKFHDLHMEIQDRILELQSEANNSICTSIRSASKNATILCEETSLHRAHL</sequence>
<keyword evidence="8" id="KW-1185">Reference proteome</keyword>
<evidence type="ECO:0000256" key="3">
    <source>
        <dbReference type="ARBA" id="ARBA00022782"/>
    </source>
</evidence>
<accession>A0A6A4PEL4</accession>
<protein>
    <recommendedName>
        <fullName evidence="5">FRIGIDA-like protein</fullName>
    </recommendedName>
</protein>
<dbReference type="GO" id="GO:0009908">
    <property type="term" value="P:flower development"/>
    <property type="evidence" value="ECO:0007669"/>
    <property type="project" value="UniProtKB-KW"/>
</dbReference>
<dbReference type="InterPro" id="IPR012474">
    <property type="entry name" value="Frigida"/>
</dbReference>
<dbReference type="Pfam" id="PF07899">
    <property type="entry name" value="Frigida"/>
    <property type="match status" value="1"/>
</dbReference>
<evidence type="ECO:0000313" key="7">
    <source>
        <dbReference type="EMBL" id="KAE9599919.1"/>
    </source>
</evidence>
<comment type="caution">
    <text evidence="7">The sequence shown here is derived from an EMBL/GenBank/DDBJ whole genome shotgun (WGS) entry which is preliminary data.</text>
</comment>
<comment type="similarity">
    <text evidence="1 5">Belongs to the Frigida family.</text>
</comment>
<feature type="coiled-coil region" evidence="6">
    <location>
        <begin position="5"/>
        <end position="60"/>
    </location>
</feature>
<organism evidence="7 8">
    <name type="scientific">Lupinus albus</name>
    <name type="common">White lupine</name>
    <name type="synonym">Lupinus termis</name>
    <dbReference type="NCBI Taxonomy" id="3870"/>
    <lineage>
        <taxon>Eukaryota</taxon>
        <taxon>Viridiplantae</taxon>
        <taxon>Streptophyta</taxon>
        <taxon>Embryophyta</taxon>
        <taxon>Tracheophyta</taxon>
        <taxon>Spermatophyta</taxon>
        <taxon>Magnoliopsida</taxon>
        <taxon>eudicotyledons</taxon>
        <taxon>Gunneridae</taxon>
        <taxon>Pentapetalae</taxon>
        <taxon>rosids</taxon>
        <taxon>fabids</taxon>
        <taxon>Fabales</taxon>
        <taxon>Fabaceae</taxon>
        <taxon>Papilionoideae</taxon>
        <taxon>50 kb inversion clade</taxon>
        <taxon>genistoids sensu lato</taxon>
        <taxon>core genistoids</taxon>
        <taxon>Genisteae</taxon>
        <taxon>Lupinus</taxon>
    </lineage>
</organism>
<evidence type="ECO:0000313" key="8">
    <source>
        <dbReference type="Proteomes" id="UP000447434"/>
    </source>
</evidence>
<proteinExistence type="inferred from homology"/>
<keyword evidence="2 5" id="KW-0217">Developmental protein</keyword>
<evidence type="ECO:0000256" key="2">
    <source>
        <dbReference type="ARBA" id="ARBA00022473"/>
    </source>
</evidence>
<dbReference type="OrthoDB" id="343216at2759"/>
<dbReference type="GO" id="GO:0030154">
    <property type="term" value="P:cell differentiation"/>
    <property type="evidence" value="ECO:0007669"/>
    <property type="project" value="UniProtKB-KW"/>
</dbReference>
<reference evidence="8" key="1">
    <citation type="journal article" date="2020" name="Nat. Commun.">
        <title>Genome sequence of the cluster root forming white lupin.</title>
        <authorList>
            <person name="Hufnagel B."/>
            <person name="Marques A."/>
            <person name="Soriano A."/>
            <person name="Marques L."/>
            <person name="Divol F."/>
            <person name="Doumas P."/>
            <person name="Sallet E."/>
            <person name="Mancinotti D."/>
            <person name="Carrere S."/>
            <person name="Marande W."/>
            <person name="Arribat S."/>
            <person name="Keller J."/>
            <person name="Huneau C."/>
            <person name="Blein T."/>
            <person name="Aime D."/>
            <person name="Laguerre M."/>
            <person name="Taylor J."/>
            <person name="Schubert V."/>
            <person name="Nelson M."/>
            <person name="Geu-Flores F."/>
            <person name="Crespi M."/>
            <person name="Gallardo-Guerrero K."/>
            <person name="Delaux P.-M."/>
            <person name="Salse J."/>
            <person name="Berges H."/>
            <person name="Guyot R."/>
            <person name="Gouzy J."/>
            <person name="Peret B."/>
        </authorList>
    </citation>
    <scope>NUCLEOTIDE SEQUENCE [LARGE SCALE GENOMIC DNA]</scope>
    <source>
        <strain evidence="8">cv. Amiga</strain>
    </source>
</reference>
<keyword evidence="6" id="KW-0175">Coiled coil</keyword>
<keyword evidence="3 5" id="KW-0221">Differentiation</keyword>